<proteinExistence type="predicted"/>
<accession>A0A1I1N7Z9</accession>
<organism evidence="1 2">
    <name type="scientific">Flexibacter flexilis DSM 6793</name>
    <dbReference type="NCBI Taxonomy" id="927664"/>
    <lineage>
        <taxon>Bacteria</taxon>
        <taxon>Pseudomonadati</taxon>
        <taxon>Bacteroidota</taxon>
        <taxon>Cytophagia</taxon>
        <taxon>Cytophagales</taxon>
        <taxon>Flexibacteraceae</taxon>
        <taxon>Flexibacter</taxon>
    </lineage>
</organism>
<dbReference type="STRING" id="927664.SAMN05421780_11338"/>
<dbReference type="OrthoDB" id="676614at2"/>
<sequence>MSKIFISTNRDSAGVCFGRGEGNAKRRVADLLNISIDQPIQQILNDQVYIHLDFKNPEFEIDEENDYLLYHSQTVEAFYSKFKNKEFSNHPGKFKEVFEILIDDCVQDKFAAIKKAVFEENANSN</sequence>
<dbReference type="RefSeq" id="WP_091516276.1">
    <property type="nucleotide sequence ID" value="NZ_FOLE01000013.1"/>
</dbReference>
<gene>
    <name evidence="1" type="ORF">SAMN05421780_11338</name>
</gene>
<evidence type="ECO:0000313" key="1">
    <source>
        <dbReference type="EMBL" id="SFC93844.1"/>
    </source>
</evidence>
<reference evidence="1 2" key="1">
    <citation type="submission" date="2016-10" db="EMBL/GenBank/DDBJ databases">
        <authorList>
            <person name="de Groot N.N."/>
        </authorList>
    </citation>
    <scope>NUCLEOTIDE SEQUENCE [LARGE SCALE GENOMIC DNA]</scope>
    <source>
        <strain evidence="1 2">DSM 6793</strain>
    </source>
</reference>
<name>A0A1I1N7Z9_9BACT</name>
<dbReference type="Proteomes" id="UP000199514">
    <property type="component" value="Unassembled WGS sequence"/>
</dbReference>
<evidence type="ECO:0000313" key="2">
    <source>
        <dbReference type="Proteomes" id="UP000199514"/>
    </source>
</evidence>
<protein>
    <submittedName>
        <fullName evidence="1">Uncharacterized protein</fullName>
    </submittedName>
</protein>
<keyword evidence="2" id="KW-1185">Reference proteome</keyword>
<dbReference type="AlphaFoldDB" id="A0A1I1N7Z9"/>
<dbReference type="EMBL" id="FOLE01000013">
    <property type="protein sequence ID" value="SFC93844.1"/>
    <property type="molecule type" value="Genomic_DNA"/>
</dbReference>